<dbReference type="PANTHER" id="PTHR12649">
    <property type="entry name" value="PEPTIDYL-TRNA HYDROLASE 2"/>
    <property type="match status" value="1"/>
</dbReference>
<reference evidence="6" key="1">
    <citation type="submission" date="2022-11" db="UniProtKB">
        <authorList>
            <consortium name="WormBaseParasite"/>
        </authorList>
    </citation>
    <scope>IDENTIFICATION</scope>
</reference>
<evidence type="ECO:0000256" key="4">
    <source>
        <dbReference type="ARBA" id="ARBA00048707"/>
    </source>
</evidence>
<dbReference type="EC" id="3.1.1.29" evidence="1"/>
<dbReference type="NCBIfam" id="TIGR00283">
    <property type="entry name" value="arch_pth2"/>
    <property type="match status" value="1"/>
</dbReference>
<keyword evidence="2" id="KW-0378">Hydrolase</keyword>
<keyword evidence="5" id="KW-1185">Reference proteome</keyword>
<evidence type="ECO:0000313" key="6">
    <source>
        <dbReference type="WBParaSite" id="PSU_v2.g11801.t1"/>
    </source>
</evidence>
<evidence type="ECO:0000313" key="5">
    <source>
        <dbReference type="Proteomes" id="UP000887577"/>
    </source>
</evidence>
<dbReference type="GO" id="GO:0005829">
    <property type="term" value="C:cytosol"/>
    <property type="evidence" value="ECO:0007669"/>
    <property type="project" value="TreeGrafter"/>
</dbReference>
<accession>A0A914XZ43</accession>
<dbReference type="WBParaSite" id="PSU_v2.g11801.t1">
    <property type="protein sequence ID" value="PSU_v2.g11801.t1"/>
    <property type="gene ID" value="PSU_v2.g11801"/>
</dbReference>
<evidence type="ECO:0000256" key="1">
    <source>
        <dbReference type="ARBA" id="ARBA00013260"/>
    </source>
</evidence>
<protein>
    <recommendedName>
        <fullName evidence="1">peptidyl-tRNA hydrolase</fullName>
        <ecNumber evidence="1">3.1.1.29</ecNumber>
    </recommendedName>
</protein>
<dbReference type="PANTHER" id="PTHR12649:SF11">
    <property type="entry name" value="PEPTIDYL-TRNA HYDROLASE 2, MITOCHONDRIAL"/>
    <property type="match status" value="1"/>
</dbReference>
<evidence type="ECO:0000256" key="2">
    <source>
        <dbReference type="ARBA" id="ARBA00022801"/>
    </source>
</evidence>
<dbReference type="GO" id="GO:0004045">
    <property type="term" value="F:peptidyl-tRNA hydrolase activity"/>
    <property type="evidence" value="ECO:0007669"/>
    <property type="project" value="UniProtKB-EC"/>
</dbReference>
<dbReference type="AlphaFoldDB" id="A0A914XZ43"/>
<dbReference type="CDD" id="cd02430">
    <property type="entry name" value="PTH2"/>
    <property type="match status" value="1"/>
</dbReference>
<proteinExistence type="inferred from homology"/>
<organism evidence="5 6">
    <name type="scientific">Panagrolaimus superbus</name>
    <dbReference type="NCBI Taxonomy" id="310955"/>
    <lineage>
        <taxon>Eukaryota</taxon>
        <taxon>Metazoa</taxon>
        <taxon>Ecdysozoa</taxon>
        <taxon>Nematoda</taxon>
        <taxon>Chromadorea</taxon>
        <taxon>Rhabditida</taxon>
        <taxon>Tylenchina</taxon>
        <taxon>Panagrolaimomorpha</taxon>
        <taxon>Panagrolaimoidea</taxon>
        <taxon>Panagrolaimidae</taxon>
        <taxon>Panagrolaimus</taxon>
    </lineage>
</organism>
<dbReference type="InterPro" id="IPR023476">
    <property type="entry name" value="Pep_tRNA_hydro_II_dom_sf"/>
</dbReference>
<sequence>MGGSASTITRHAGRGRTHKMVFVANMGLGMGKGKLAAQVGHACLGVYRFAMNSSEGKDAVKSWTRLGEVKIVVKGNTTEHLVELYKKAKKLQLYAYLVQDAGYTQIPAGSKTVLAVFGLVEDVDQVTGDLKLL</sequence>
<dbReference type="Gene3D" id="3.40.1490.10">
    <property type="entry name" value="Bit1"/>
    <property type="match status" value="1"/>
</dbReference>
<dbReference type="InterPro" id="IPR002833">
    <property type="entry name" value="PTH2"/>
</dbReference>
<comment type="catalytic activity">
    <reaction evidence="4">
        <text>an N-acyl-L-alpha-aminoacyl-tRNA + H2O = an N-acyl-L-amino acid + a tRNA + H(+)</text>
        <dbReference type="Rhea" id="RHEA:54448"/>
        <dbReference type="Rhea" id="RHEA-COMP:10123"/>
        <dbReference type="Rhea" id="RHEA-COMP:13883"/>
        <dbReference type="ChEBI" id="CHEBI:15377"/>
        <dbReference type="ChEBI" id="CHEBI:15378"/>
        <dbReference type="ChEBI" id="CHEBI:59874"/>
        <dbReference type="ChEBI" id="CHEBI:78442"/>
        <dbReference type="ChEBI" id="CHEBI:138191"/>
        <dbReference type="EC" id="3.1.1.29"/>
    </reaction>
</comment>
<dbReference type="FunFam" id="3.40.1490.10:FF:000002">
    <property type="entry name" value="Peptidyl-tRNA hydrolase 2, mitochondrial"/>
    <property type="match status" value="1"/>
</dbReference>
<dbReference type="Proteomes" id="UP000887577">
    <property type="component" value="Unplaced"/>
</dbReference>
<name>A0A914XZ43_9BILA</name>
<evidence type="ECO:0000256" key="3">
    <source>
        <dbReference type="ARBA" id="ARBA00038050"/>
    </source>
</evidence>
<comment type="similarity">
    <text evidence="3">Belongs to the PTH2 family.</text>
</comment>
<dbReference type="Pfam" id="PF01981">
    <property type="entry name" value="PTH2"/>
    <property type="match status" value="1"/>
</dbReference>
<dbReference type="SUPFAM" id="SSF102462">
    <property type="entry name" value="Peptidyl-tRNA hydrolase II"/>
    <property type="match status" value="1"/>
</dbReference>